<protein>
    <submittedName>
        <fullName evidence="2">SOS response UmuD protein. Serine peptidase. MEROPS family S24</fullName>
    </submittedName>
</protein>
<evidence type="ECO:0000259" key="1">
    <source>
        <dbReference type="Pfam" id="PF00717"/>
    </source>
</evidence>
<dbReference type="RefSeq" id="WP_076381902.1">
    <property type="nucleotide sequence ID" value="NZ_AP017422.1"/>
</dbReference>
<dbReference type="SUPFAM" id="SSF51306">
    <property type="entry name" value="LexA/Signal peptidase"/>
    <property type="match status" value="1"/>
</dbReference>
<keyword evidence="3" id="KW-1185">Reference proteome</keyword>
<dbReference type="InterPro" id="IPR039418">
    <property type="entry name" value="LexA-like"/>
</dbReference>
<dbReference type="EMBL" id="FTOR01000011">
    <property type="protein sequence ID" value="SIT32143.1"/>
    <property type="molecule type" value="Genomic_DNA"/>
</dbReference>
<dbReference type="PANTHER" id="PTHR33516:SF2">
    <property type="entry name" value="LEXA REPRESSOR-RELATED"/>
    <property type="match status" value="1"/>
</dbReference>
<dbReference type="Gene3D" id="2.10.109.10">
    <property type="entry name" value="Umud Fragment, subunit A"/>
    <property type="match status" value="1"/>
</dbReference>
<dbReference type="KEGG" id="fln:FLA_0760"/>
<gene>
    <name evidence="2" type="ORF">SAMN05421788_11138</name>
</gene>
<dbReference type="Proteomes" id="UP000186917">
    <property type="component" value="Unassembled WGS sequence"/>
</dbReference>
<dbReference type="CDD" id="cd06529">
    <property type="entry name" value="S24_LexA-like"/>
    <property type="match status" value="1"/>
</dbReference>
<organism evidence="2 3">
    <name type="scientific">Filimonas lacunae</name>
    <dbReference type="NCBI Taxonomy" id="477680"/>
    <lineage>
        <taxon>Bacteria</taxon>
        <taxon>Pseudomonadati</taxon>
        <taxon>Bacteroidota</taxon>
        <taxon>Chitinophagia</taxon>
        <taxon>Chitinophagales</taxon>
        <taxon>Chitinophagaceae</taxon>
        <taxon>Filimonas</taxon>
    </lineage>
</organism>
<dbReference type="Pfam" id="PF00717">
    <property type="entry name" value="Peptidase_S24"/>
    <property type="match status" value="1"/>
</dbReference>
<evidence type="ECO:0000313" key="3">
    <source>
        <dbReference type="Proteomes" id="UP000186917"/>
    </source>
</evidence>
<accession>A0A173MBA1</accession>
<proteinExistence type="predicted"/>
<sequence>MAFPSPALDHAEERISLEKHVIKNPNATFFMQADTIAMIEIGIFPKTLLVIDRSITPKNGDVIIADVEGEYQVRYLKKNQFKGWLCPANRKMRPVEITYDMNVQVFGVVVKYITDPKDIAHVFIG</sequence>
<name>A0A173MBA1_9BACT</name>
<feature type="domain" description="Peptidase S24/S26A/S26B/S26C" evidence="1">
    <location>
        <begin position="3"/>
        <end position="110"/>
    </location>
</feature>
<evidence type="ECO:0000313" key="2">
    <source>
        <dbReference type="EMBL" id="SIT32143.1"/>
    </source>
</evidence>
<dbReference type="InterPro" id="IPR036286">
    <property type="entry name" value="LexA/Signal_pep-like_sf"/>
</dbReference>
<dbReference type="InterPro" id="IPR050077">
    <property type="entry name" value="LexA_repressor"/>
</dbReference>
<reference evidence="3" key="1">
    <citation type="submission" date="2017-01" db="EMBL/GenBank/DDBJ databases">
        <authorList>
            <person name="Varghese N."/>
            <person name="Submissions S."/>
        </authorList>
    </citation>
    <scope>NUCLEOTIDE SEQUENCE [LARGE SCALE GENOMIC DNA]</scope>
    <source>
        <strain evidence="3">DSM 21054</strain>
    </source>
</reference>
<dbReference type="PANTHER" id="PTHR33516">
    <property type="entry name" value="LEXA REPRESSOR"/>
    <property type="match status" value="1"/>
</dbReference>
<dbReference type="AlphaFoldDB" id="A0A173MBA1"/>
<dbReference type="NCBIfam" id="NF007621">
    <property type="entry name" value="PRK10276.1"/>
    <property type="match status" value="1"/>
</dbReference>
<dbReference type="STRING" id="477680.SAMN05421788_11138"/>
<dbReference type="InterPro" id="IPR015927">
    <property type="entry name" value="Peptidase_S24_S26A/B/C"/>
</dbReference>